<comment type="similarity">
    <text evidence="1">Belongs to the LysR transcriptional regulatory family.</text>
</comment>
<dbReference type="InterPro" id="IPR005119">
    <property type="entry name" value="LysR_subst-bd"/>
</dbReference>
<accession>A0A917X6N2</accession>
<feature type="domain" description="HTH lysR-type" evidence="5">
    <location>
        <begin position="4"/>
        <end position="61"/>
    </location>
</feature>
<dbReference type="InterPro" id="IPR000847">
    <property type="entry name" value="LysR_HTH_N"/>
</dbReference>
<dbReference type="PANTHER" id="PTHR30346">
    <property type="entry name" value="TRANSCRIPTIONAL DUAL REGULATOR HCAR-RELATED"/>
    <property type="match status" value="1"/>
</dbReference>
<evidence type="ECO:0000259" key="5">
    <source>
        <dbReference type="PROSITE" id="PS50931"/>
    </source>
</evidence>
<dbReference type="GO" id="GO:0003677">
    <property type="term" value="F:DNA binding"/>
    <property type="evidence" value="ECO:0007669"/>
    <property type="project" value="UniProtKB-KW"/>
</dbReference>
<dbReference type="Pfam" id="PF00126">
    <property type="entry name" value="HTH_1"/>
    <property type="match status" value="1"/>
</dbReference>
<organism evidence="6 7">
    <name type="scientific">Dactylosporangium sucinum</name>
    <dbReference type="NCBI Taxonomy" id="1424081"/>
    <lineage>
        <taxon>Bacteria</taxon>
        <taxon>Bacillati</taxon>
        <taxon>Actinomycetota</taxon>
        <taxon>Actinomycetes</taxon>
        <taxon>Micromonosporales</taxon>
        <taxon>Micromonosporaceae</taxon>
        <taxon>Dactylosporangium</taxon>
    </lineage>
</organism>
<keyword evidence="3" id="KW-0238">DNA-binding</keyword>
<evidence type="ECO:0000313" key="6">
    <source>
        <dbReference type="EMBL" id="GGM79083.1"/>
    </source>
</evidence>
<dbReference type="Gene3D" id="3.40.190.10">
    <property type="entry name" value="Periplasmic binding protein-like II"/>
    <property type="match status" value="2"/>
</dbReference>
<evidence type="ECO:0000256" key="3">
    <source>
        <dbReference type="ARBA" id="ARBA00023125"/>
    </source>
</evidence>
<comment type="caution">
    <text evidence="6">The sequence shown here is derived from an EMBL/GenBank/DDBJ whole genome shotgun (WGS) entry which is preliminary data.</text>
</comment>
<dbReference type="PANTHER" id="PTHR30346:SF0">
    <property type="entry name" value="HCA OPERON TRANSCRIPTIONAL ACTIVATOR HCAR"/>
    <property type="match status" value="1"/>
</dbReference>
<dbReference type="SUPFAM" id="SSF53850">
    <property type="entry name" value="Periplasmic binding protein-like II"/>
    <property type="match status" value="1"/>
</dbReference>
<dbReference type="PRINTS" id="PR00039">
    <property type="entry name" value="HTHLYSR"/>
</dbReference>
<sequence>MSDLESRQLRYFVAVAEELHFGRAAERLGMAQPPLSRAIRDLERQLGVQLLRRTTRAVALTPAGAVLLRDARTALDAIAAAARRAQNAAQPVLRVALKADYDAGLLPRFLAAYREDPAALPVEVLLGGRGEQVPALRDGRADVAILPAPFDGRGLDAEPLLTEPRLLAIAADDPLAARTSVRLRDLAGRVLPDGAAADRPETATPHDPRRTSYDLAQLFNLVELGTIVWFLPESVARRHPRPGVAYRTVEDLGPSTLMIAWPRDSRDHAVAAFVRAATVVAVRETALAG</sequence>
<keyword evidence="4" id="KW-0804">Transcription</keyword>
<evidence type="ECO:0000256" key="4">
    <source>
        <dbReference type="ARBA" id="ARBA00023163"/>
    </source>
</evidence>
<evidence type="ECO:0000313" key="7">
    <source>
        <dbReference type="Proteomes" id="UP000642070"/>
    </source>
</evidence>
<evidence type="ECO:0000256" key="1">
    <source>
        <dbReference type="ARBA" id="ARBA00009437"/>
    </source>
</evidence>
<dbReference type="EMBL" id="BMPI01000079">
    <property type="protein sequence ID" value="GGM79083.1"/>
    <property type="molecule type" value="Genomic_DNA"/>
</dbReference>
<dbReference type="RefSeq" id="WP_190256736.1">
    <property type="nucleotide sequence ID" value="NZ_BMPI01000079.1"/>
</dbReference>
<dbReference type="InterPro" id="IPR036388">
    <property type="entry name" value="WH-like_DNA-bd_sf"/>
</dbReference>
<dbReference type="SUPFAM" id="SSF46785">
    <property type="entry name" value="Winged helix' DNA-binding domain"/>
    <property type="match status" value="1"/>
</dbReference>
<dbReference type="Pfam" id="PF03466">
    <property type="entry name" value="LysR_substrate"/>
    <property type="match status" value="1"/>
</dbReference>
<gene>
    <name evidence="6" type="ORF">GCM10007977_095780</name>
</gene>
<dbReference type="FunFam" id="1.10.10.10:FF:000001">
    <property type="entry name" value="LysR family transcriptional regulator"/>
    <property type="match status" value="1"/>
</dbReference>
<dbReference type="Proteomes" id="UP000642070">
    <property type="component" value="Unassembled WGS sequence"/>
</dbReference>
<name>A0A917X6N2_9ACTN</name>
<dbReference type="GO" id="GO:0003700">
    <property type="term" value="F:DNA-binding transcription factor activity"/>
    <property type="evidence" value="ECO:0007669"/>
    <property type="project" value="InterPro"/>
</dbReference>
<proteinExistence type="inferred from homology"/>
<dbReference type="GO" id="GO:0032993">
    <property type="term" value="C:protein-DNA complex"/>
    <property type="evidence" value="ECO:0007669"/>
    <property type="project" value="TreeGrafter"/>
</dbReference>
<dbReference type="InterPro" id="IPR036390">
    <property type="entry name" value="WH_DNA-bd_sf"/>
</dbReference>
<reference evidence="6" key="2">
    <citation type="submission" date="2020-09" db="EMBL/GenBank/DDBJ databases">
        <authorList>
            <person name="Sun Q."/>
            <person name="Ohkuma M."/>
        </authorList>
    </citation>
    <scope>NUCLEOTIDE SEQUENCE</scope>
    <source>
        <strain evidence="6">JCM 19831</strain>
    </source>
</reference>
<evidence type="ECO:0000256" key="2">
    <source>
        <dbReference type="ARBA" id="ARBA00023015"/>
    </source>
</evidence>
<keyword evidence="2" id="KW-0805">Transcription regulation</keyword>
<protein>
    <submittedName>
        <fullName evidence="6">LysR family transcriptional regulator</fullName>
    </submittedName>
</protein>
<dbReference type="AlphaFoldDB" id="A0A917X6N2"/>
<keyword evidence="7" id="KW-1185">Reference proteome</keyword>
<reference evidence="6" key="1">
    <citation type="journal article" date="2014" name="Int. J. Syst. Evol. Microbiol.">
        <title>Complete genome sequence of Corynebacterium casei LMG S-19264T (=DSM 44701T), isolated from a smear-ripened cheese.</title>
        <authorList>
            <consortium name="US DOE Joint Genome Institute (JGI-PGF)"/>
            <person name="Walter F."/>
            <person name="Albersmeier A."/>
            <person name="Kalinowski J."/>
            <person name="Ruckert C."/>
        </authorList>
    </citation>
    <scope>NUCLEOTIDE SEQUENCE</scope>
    <source>
        <strain evidence="6">JCM 19831</strain>
    </source>
</reference>
<dbReference type="PROSITE" id="PS50931">
    <property type="entry name" value="HTH_LYSR"/>
    <property type="match status" value="1"/>
</dbReference>
<dbReference type="Gene3D" id="1.10.10.10">
    <property type="entry name" value="Winged helix-like DNA-binding domain superfamily/Winged helix DNA-binding domain"/>
    <property type="match status" value="1"/>
</dbReference>